<protein>
    <submittedName>
        <fullName evidence="1">DUF1573 domain-containing protein</fullName>
    </submittedName>
</protein>
<dbReference type="Pfam" id="PF07610">
    <property type="entry name" value="DUF1573"/>
    <property type="match status" value="1"/>
</dbReference>
<dbReference type="InterPro" id="IPR013783">
    <property type="entry name" value="Ig-like_fold"/>
</dbReference>
<dbReference type="AlphaFoldDB" id="A0A5M6D324"/>
<sequence length="409" mass="45346">MNPFTRRLLVFGLFILGFASIALALSQTVNYKPWGVPDNRREEYEQKVAELDRAAAVREAIAGQPKAIASVANPFRDFGWVDTGQTYSHAFEIRNDGDAELTLQLGETSCECLDAELESTTLSPGQETRCLVRYTARPDDAERREGLYEPQTATVTVLSNDPQRPRLNLQTRGQLTSSLVLPDGFDFGSTDLGKPAEVQFLVYSQQWESFELLDIRSDQLRIQWSADPVDLTLDELNGKQATSAQRVTLSAEAKDYGAFTGQLTFEIAAKSAGQPPARHLVDFSGRVRPPVGFYGPNIDSRYGLDIGTLESGKQHDFFVTVRSRADHQRKLAVLDVEPGVLQAALEPLQTEGVYRLRVTVPPDCPDTQFNLDQKRGFVQVGDPDFPSYSNWLPLYGVVAGAAKQSNRPQ</sequence>
<dbReference type="PANTHER" id="PTHR37833:SF1">
    <property type="entry name" value="SIGNAL PEPTIDE PROTEIN"/>
    <property type="match status" value="1"/>
</dbReference>
<dbReference type="RefSeq" id="WP_150078025.1">
    <property type="nucleotide sequence ID" value="NZ_VWOX01000011.1"/>
</dbReference>
<gene>
    <name evidence="1" type="ORF">FYK55_18940</name>
</gene>
<evidence type="ECO:0000313" key="2">
    <source>
        <dbReference type="Proteomes" id="UP000324479"/>
    </source>
</evidence>
<evidence type="ECO:0000313" key="1">
    <source>
        <dbReference type="EMBL" id="KAA5540980.1"/>
    </source>
</evidence>
<comment type="caution">
    <text evidence="1">The sequence shown here is derived from an EMBL/GenBank/DDBJ whole genome shotgun (WGS) entry which is preliminary data.</text>
</comment>
<name>A0A5M6D324_9BACT</name>
<keyword evidence="2" id="KW-1185">Reference proteome</keyword>
<dbReference type="InterPro" id="IPR011467">
    <property type="entry name" value="DUF1573"/>
</dbReference>
<dbReference type="Proteomes" id="UP000324479">
    <property type="component" value="Unassembled WGS sequence"/>
</dbReference>
<dbReference type="PANTHER" id="PTHR37833">
    <property type="entry name" value="LIPOPROTEIN-RELATED"/>
    <property type="match status" value="1"/>
</dbReference>
<accession>A0A5M6D324</accession>
<reference evidence="1 2" key="1">
    <citation type="submission" date="2019-08" db="EMBL/GenBank/DDBJ databases">
        <authorList>
            <person name="Dhanesh K."/>
            <person name="Kumar G."/>
            <person name="Sasikala C."/>
            <person name="Venkata Ramana C."/>
        </authorList>
    </citation>
    <scope>NUCLEOTIDE SEQUENCE [LARGE SCALE GENOMIC DNA]</scope>
    <source>
        <strain evidence="1 2">JC645</strain>
    </source>
</reference>
<dbReference type="EMBL" id="VWOX01000011">
    <property type="protein sequence ID" value="KAA5540980.1"/>
    <property type="molecule type" value="Genomic_DNA"/>
</dbReference>
<organism evidence="1 2">
    <name type="scientific">Roseiconus nitratireducens</name>
    <dbReference type="NCBI Taxonomy" id="2605748"/>
    <lineage>
        <taxon>Bacteria</taxon>
        <taxon>Pseudomonadati</taxon>
        <taxon>Planctomycetota</taxon>
        <taxon>Planctomycetia</taxon>
        <taxon>Pirellulales</taxon>
        <taxon>Pirellulaceae</taxon>
        <taxon>Roseiconus</taxon>
    </lineage>
</organism>
<proteinExistence type="predicted"/>
<dbReference type="Gene3D" id="2.60.40.10">
    <property type="entry name" value="Immunoglobulins"/>
    <property type="match status" value="1"/>
</dbReference>